<feature type="domain" description="Cupin type-2" evidence="1">
    <location>
        <begin position="30"/>
        <end position="88"/>
    </location>
</feature>
<keyword evidence="3" id="KW-1185">Reference proteome</keyword>
<accession>A0ABY5PKL8</accession>
<evidence type="ECO:0000313" key="3">
    <source>
        <dbReference type="Proteomes" id="UP001058860"/>
    </source>
</evidence>
<reference evidence="3" key="1">
    <citation type="submission" date="2021-11" db="EMBL/GenBank/DDBJ databases">
        <title>Cultivation dependent microbiological survey of springs from the worlds oldest radium mine currently devoted to the extraction of radon-saturated water.</title>
        <authorList>
            <person name="Kapinusova G."/>
            <person name="Smrhova T."/>
            <person name="Strejcek M."/>
            <person name="Suman J."/>
            <person name="Jani K."/>
            <person name="Pajer P."/>
            <person name="Uhlik O."/>
        </authorList>
    </citation>
    <scope>NUCLEOTIDE SEQUENCE [LARGE SCALE GENOMIC DNA]</scope>
    <source>
        <strain evidence="3">J379</strain>
    </source>
</reference>
<dbReference type="Gene3D" id="2.60.120.10">
    <property type="entry name" value="Jelly Rolls"/>
    <property type="match status" value="1"/>
</dbReference>
<dbReference type="InterPro" id="IPR014710">
    <property type="entry name" value="RmlC-like_jellyroll"/>
</dbReference>
<dbReference type="EMBL" id="CP088295">
    <property type="protein sequence ID" value="UUY05234.1"/>
    <property type="molecule type" value="Genomic_DNA"/>
</dbReference>
<evidence type="ECO:0000313" key="2">
    <source>
        <dbReference type="EMBL" id="UUY05234.1"/>
    </source>
</evidence>
<dbReference type="RefSeq" id="WP_353865693.1">
    <property type="nucleotide sequence ID" value="NZ_CP088295.1"/>
</dbReference>
<organism evidence="2 3">
    <name type="scientific">Svornostia abyssi</name>
    <dbReference type="NCBI Taxonomy" id="2898438"/>
    <lineage>
        <taxon>Bacteria</taxon>
        <taxon>Bacillati</taxon>
        <taxon>Actinomycetota</taxon>
        <taxon>Thermoleophilia</taxon>
        <taxon>Solirubrobacterales</taxon>
        <taxon>Baekduiaceae</taxon>
        <taxon>Svornostia</taxon>
    </lineage>
</organism>
<gene>
    <name evidence="2" type="ORF">LRS13_06855</name>
</gene>
<sequence length="177" mass="19197">MLEPGHVAHSPRGTVVEVLENTPDRFRVRRTFPPGTGAGKSHYHLDGSERFTVIEGAAVGSVEGEDRLLAPGEVMEVPPGSPHVHPHPIDGRAVIEHEIFPRPDFVPIFFASYLTWLEEGRCDAQDEPTLAQVMAILRIAHGNTWVTGVPVVAQKGLAAIVGRVAAMRGLRPVVPSR</sequence>
<dbReference type="InterPro" id="IPR013096">
    <property type="entry name" value="Cupin_2"/>
</dbReference>
<protein>
    <submittedName>
        <fullName evidence="2">Cupin domain-containing protein</fullName>
    </submittedName>
</protein>
<dbReference type="Pfam" id="PF07883">
    <property type="entry name" value="Cupin_2"/>
    <property type="match status" value="1"/>
</dbReference>
<evidence type="ECO:0000259" key="1">
    <source>
        <dbReference type="Pfam" id="PF07883"/>
    </source>
</evidence>
<dbReference type="InterPro" id="IPR011051">
    <property type="entry name" value="RmlC_Cupin_sf"/>
</dbReference>
<proteinExistence type="predicted"/>
<dbReference type="SUPFAM" id="SSF51182">
    <property type="entry name" value="RmlC-like cupins"/>
    <property type="match status" value="1"/>
</dbReference>
<dbReference type="Proteomes" id="UP001058860">
    <property type="component" value="Chromosome"/>
</dbReference>
<name>A0ABY5PKL8_9ACTN</name>